<proteinExistence type="predicted"/>
<accession>A0A2T0HHZ0</accession>
<reference evidence="1 2" key="1">
    <citation type="submission" date="2018-03" db="EMBL/GenBank/DDBJ databases">
        <title>Blue discolouration in mozzarella cheese caused by Pseudomonas fluorescens.</title>
        <authorList>
            <person name="Chiesa F."/>
            <person name="Dalmasso A."/>
            <person name="Lomonaco S."/>
        </authorList>
    </citation>
    <scope>NUCLEOTIDE SEQUENCE [LARGE SCALE GENOMIC DNA]</scope>
    <source>
        <strain evidence="1 2">11293</strain>
    </source>
</reference>
<dbReference type="AlphaFoldDB" id="A0A2T0HHZ0"/>
<dbReference type="InterPro" id="IPR027417">
    <property type="entry name" value="P-loop_NTPase"/>
</dbReference>
<sequence>AVVGPDDLKLALFLAAIDPKIGAVLIEGPLGMAKSTLPRGLADLLSSRQFLTFPLGATQDRLLGTLHLAAALGDGRAHFS</sequence>
<feature type="non-terminal residue" evidence="1">
    <location>
        <position position="80"/>
    </location>
</feature>
<dbReference type="Proteomes" id="UP000239731">
    <property type="component" value="Unassembled WGS sequence"/>
</dbReference>
<evidence type="ECO:0000313" key="2">
    <source>
        <dbReference type="Proteomes" id="UP000239731"/>
    </source>
</evidence>
<dbReference type="EMBL" id="PVUH01000280">
    <property type="protein sequence ID" value="PRW75702.1"/>
    <property type="molecule type" value="Genomic_DNA"/>
</dbReference>
<protein>
    <submittedName>
        <fullName evidence="1">Magnesium chelatase</fullName>
    </submittedName>
</protein>
<dbReference type="PANTHER" id="PTHR32039">
    <property type="entry name" value="MAGNESIUM-CHELATASE SUBUNIT CHLI"/>
    <property type="match status" value="1"/>
</dbReference>
<feature type="non-terminal residue" evidence="1">
    <location>
        <position position="1"/>
    </location>
</feature>
<dbReference type="InterPro" id="IPR045006">
    <property type="entry name" value="CHLI-like"/>
</dbReference>
<gene>
    <name evidence="1" type="ORF">C7A10_32785</name>
</gene>
<evidence type="ECO:0000313" key="1">
    <source>
        <dbReference type="EMBL" id="PRW75702.1"/>
    </source>
</evidence>
<dbReference type="PANTHER" id="PTHR32039:SF9">
    <property type="entry name" value="MAGNESIUM-CHELATASE SUBUNIT CHLI-2, CHLOROPLASTIC"/>
    <property type="match status" value="1"/>
</dbReference>
<dbReference type="Gene3D" id="3.40.50.300">
    <property type="entry name" value="P-loop containing nucleotide triphosphate hydrolases"/>
    <property type="match status" value="1"/>
</dbReference>
<organism evidence="1 2">
    <name type="scientific">Pseudomonas fluorescens</name>
    <dbReference type="NCBI Taxonomy" id="294"/>
    <lineage>
        <taxon>Bacteria</taxon>
        <taxon>Pseudomonadati</taxon>
        <taxon>Pseudomonadota</taxon>
        <taxon>Gammaproteobacteria</taxon>
        <taxon>Pseudomonadales</taxon>
        <taxon>Pseudomonadaceae</taxon>
        <taxon>Pseudomonas</taxon>
    </lineage>
</organism>
<dbReference type="SUPFAM" id="SSF52540">
    <property type="entry name" value="P-loop containing nucleoside triphosphate hydrolases"/>
    <property type="match status" value="1"/>
</dbReference>
<name>A0A2T0HHZ0_PSEFL</name>
<comment type="caution">
    <text evidence="1">The sequence shown here is derived from an EMBL/GenBank/DDBJ whole genome shotgun (WGS) entry which is preliminary data.</text>
</comment>